<gene>
    <name evidence="1" type="ORF">T265_06547</name>
</gene>
<reference evidence="1 2" key="1">
    <citation type="submission" date="2013-11" db="EMBL/GenBank/DDBJ databases">
        <title>Opisthorchis viverrini - life in the bile duct.</title>
        <authorList>
            <person name="Young N.D."/>
            <person name="Nagarajan N."/>
            <person name="Lin S.J."/>
            <person name="Korhonen P.K."/>
            <person name="Jex A.R."/>
            <person name="Hall R.S."/>
            <person name="Safavi-Hemami H."/>
            <person name="Kaewkong W."/>
            <person name="Bertrand D."/>
            <person name="Gao S."/>
            <person name="Seet Q."/>
            <person name="Wongkham S."/>
            <person name="Teh B.T."/>
            <person name="Wongkham C."/>
            <person name="Intapan P.M."/>
            <person name="Maleewong W."/>
            <person name="Yang X."/>
            <person name="Hu M."/>
            <person name="Wang Z."/>
            <person name="Hofmann A."/>
            <person name="Sternberg P.W."/>
            <person name="Tan P."/>
            <person name="Wang J."/>
            <person name="Gasser R.B."/>
        </authorList>
    </citation>
    <scope>NUCLEOTIDE SEQUENCE [LARGE SCALE GENOMIC DNA]</scope>
</reference>
<dbReference type="GeneID" id="20320726"/>
<dbReference type="KEGG" id="ovi:T265_06547"/>
<dbReference type="RefSeq" id="XP_009170107.1">
    <property type="nucleotide sequence ID" value="XM_009171843.1"/>
</dbReference>
<accession>A0A074ZS03</accession>
<evidence type="ECO:0000313" key="2">
    <source>
        <dbReference type="Proteomes" id="UP000054324"/>
    </source>
</evidence>
<evidence type="ECO:0000313" key="1">
    <source>
        <dbReference type="EMBL" id="KER26130.1"/>
    </source>
</evidence>
<protein>
    <submittedName>
        <fullName evidence="1">Uncharacterized protein</fullName>
    </submittedName>
</protein>
<dbReference type="EMBL" id="KL596755">
    <property type="protein sequence ID" value="KER26130.1"/>
    <property type="molecule type" value="Genomic_DNA"/>
</dbReference>
<sequence>MSLAIDVALMYLRIPLISQLPTERMPKPPGAGKLQCAPLNTLRFKTMHTSRDKLSEFPRSKVHVWERKQFHRFL</sequence>
<organism evidence="1 2">
    <name type="scientific">Opisthorchis viverrini</name>
    <name type="common">Southeast Asian liver fluke</name>
    <dbReference type="NCBI Taxonomy" id="6198"/>
    <lineage>
        <taxon>Eukaryota</taxon>
        <taxon>Metazoa</taxon>
        <taxon>Spiralia</taxon>
        <taxon>Lophotrochozoa</taxon>
        <taxon>Platyhelminthes</taxon>
        <taxon>Trematoda</taxon>
        <taxon>Digenea</taxon>
        <taxon>Opisthorchiida</taxon>
        <taxon>Opisthorchiata</taxon>
        <taxon>Opisthorchiidae</taxon>
        <taxon>Opisthorchis</taxon>
    </lineage>
</organism>
<keyword evidence="2" id="KW-1185">Reference proteome</keyword>
<proteinExistence type="predicted"/>
<name>A0A074ZS03_OPIVI</name>
<dbReference type="CTD" id="20320726"/>
<dbReference type="AlphaFoldDB" id="A0A074ZS03"/>
<dbReference type="Proteomes" id="UP000054324">
    <property type="component" value="Unassembled WGS sequence"/>
</dbReference>